<name>X0UIT1_9ZZZZ</name>
<accession>X0UIT1</accession>
<dbReference type="GO" id="GO:0008237">
    <property type="term" value="F:metallopeptidase activity"/>
    <property type="evidence" value="ECO:0007669"/>
    <property type="project" value="InterPro"/>
</dbReference>
<dbReference type="Gene3D" id="3.40.390.10">
    <property type="entry name" value="Collagenase (Catalytic Domain)"/>
    <property type="match status" value="1"/>
</dbReference>
<dbReference type="EMBL" id="BARS01011088">
    <property type="protein sequence ID" value="GAF99206.1"/>
    <property type="molecule type" value="Genomic_DNA"/>
</dbReference>
<dbReference type="AlphaFoldDB" id="X0UIT1"/>
<feature type="non-terminal residue" evidence="1">
    <location>
        <position position="1"/>
    </location>
</feature>
<sequence length="245" mass="28081">YVLFYNSKHLGARKTRPPHVGRHYPCAIYYDVAYWKRIQQYYVRAALKHEAGHVLGLCKGTAHGDGVHCADKDCLMRPKMLVKFSISRWLLRRRQEEVQAELCEQCRRDIEAAKEQPPSRHMSFRGPALLRQEEGYCVASLPWHVEVSLRPAEDVDGWEILANVRRTIAELKVKSVSTGRRQVMAFVKCHHSLTGTPEQRRVLERITSDPDRSVAAWARITLKQLDSTAAKPSSQTQRVASQPKN</sequence>
<reference evidence="1" key="1">
    <citation type="journal article" date="2014" name="Front. Microbiol.">
        <title>High frequency of phylogenetically diverse reductive dehalogenase-homologous genes in deep subseafloor sedimentary metagenomes.</title>
        <authorList>
            <person name="Kawai M."/>
            <person name="Futagami T."/>
            <person name="Toyoda A."/>
            <person name="Takaki Y."/>
            <person name="Nishi S."/>
            <person name="Hori S."/>
            <person name="Arai W."/>
            <person name="Tsubouchi T."/>
            <person name="Morono Y."/>
            <person name="Uchiyama I."/>
            <person name="Ito T."/>
            <person name="Fujiyama A."/>
            <person name="Inagaki F."/>
            <person name="Takami H."/>
        </authorList>
    </citation>
    <scope>NUCLEOTIDE SEQUENCE</scope>
    <source>
        <strain evidence="1">Expedition CK06-06</strain>
    </source>
</reference>
<comment type="caution">
    <text evidence="1">The sequence shown here is derived from an EMBL/GenBank/DDBJ whole genome shotgun (WGS) entry which is preliminary data.</text>
</comment>
<evidence type="ECO:0000313" key="1">
    <source>
        <dbReference type="EMBL" id="GAF99206.1"/>
    </source>
</evidence>
<protein>
    <submittedName>
        <fullName evidence="1">Uncharacterized protein</fullName>
    </submittedName>
</protein>
<organism evidence="1">
    <name type="scientific">marine sediment metagenome</name>
    <dbReference type="NCBI Taxonomy" id="412755"/>
    <lineage>
        <taxon>unclassified sequences</taxon>
        <taxon>metagenomes</taxon>
        <taxon>ecological metagenomes</taxon>
    </lineage>
</organism>
<gene>
    <name evidence="1" type="ORF">S01H1_20304</name>
</gene>
<proteinExistence type="predicted"/>
<dbReference type="InterPro" id="IPR024079">
    <property type="entry name" value="MetalloPept_cat_dom_sf"/>
</dbReference>